<keyword evidence="6" id="KW-1185">Reference proteome</keyword>
<proteinExistence type="predicted"/>
<protein>
    <submittedName>
        <fullName evidence="5">ABC transporter ATP-binding protein</fullName>
    </submittedName>
</protein>
<keyword evidence="2" id="KW-0547">Nucleotide-binding</keyword>
<reference evidence="6" key="1">
    <citation type="journal article" date="2019" name="Int. J. Syst. Evol. Microbiol.">
        <title>The Global Catalogue of Microorganisms (GCM) 10K type strain sequencing project: providing services to taxonomists for standard genome sequencing and annotation.</title>
        <authorList>
            <consortium name="The Broad Institute Genomics Platform"/>
            <consortium name="The Broad Institute Genome Sequencing Center for Infectious Disease"/>
            <person name="Wu L."/>
            <person name="Ma J."/>
        </authorList>
    </citation>
    <scope>NUCLEOTIDE SEQUENCE [LARGE SCALE GENOMIC DNA]</scope>
    <source>
        <strain evidence="6">CCUG 52478</strain>
    </source>
</reference>
<dbReference type="Gene3D" id="3.40.50.300">
    <property type="entry name" value="P-loop containing nucleotide triphosphate hydrolases"/>
    <property type="match status" value="1"/>
</dbReference>
<sequence length="284" mass="31317">MAFIEAYDLVKRYIRPDGQELVAVDHVGFAIERGDSLGVIGESGSGKSTLARLVLRLIEPDGGSVSIDGVDVRGLRKGDLRRRRSGWQIVFQEPFASLNPRMRIEDIVAEPLVVHEPRLPAKERRDRVVAILEEVGLSGDLIERRPGHLSGGQQQRVGIARALITDPSFVVLDEPTASLDMTIRASVLRTLERLRRDRGLTYLFISHDITTVESMCTHVAVMRHGQLVEDGAACDVLSSPQAPYTKELLSARLLVDPGENRARRELEDLVAAEQQSKEAAGCAE</sequence>
<evidence type="ECO:0000313" key="5">
    <source>
        <dbReference type="EMBL" id="MFD1246681.1"/>
    </source>
</evidence>
<dbReference type="EMBL" id="JBHTLX010000005">
    <property type="protein sequence ID" value="MFD1246681.1"/>
    <property type="molecule type" value="Genomic_DNA"/>
</dbReference>
<gene>
    <name evidence="5" type="ORF">ACFQ3F_02660</name>
</gene>
<dbReference type="PANTHER" id="PTHR43776">
    <property type="entry name" value="TRANSPORT ATP-BINDING PROTEIN"/>
    <property type="match status" value="1"/>
</dbReference>
<dbReference type="RefSeq" id="WP_367918885.1">
    <property type="nucleotide sequence ID" value="NZ_BAABAC010000016.1"/>
</dbReference>
<feature type="domain" description="ABC transporter" evidence="4">
    <location>
        <begin position="4"/>
        <end position="249"/>
    </location>
</feature>
<dbReference type="SMART" id="SM00382">
    <property type="entry name" value="AAA"/>
    <property type="match status" value="1"/>
</dbReference>
<dbReference type="InterPro" id="IPR050319">
    <property type="entry name" value="ABC_transp_ATP-bind"/>
</dbReference>
<keyword evidence="1" id="KW-0813">Transport</keyword>
<keyword evidence="3 5" id="KW-0067">ATP-binding</keyword>
<dbReference type="SUPFAM" id="SSF52540">
    <property type="entry name" value="P-loop containing nucleoside triphosphate hydrolases"/>
    <property type="match status" value="1"/>
</dbReference>
<dbReference type="PROSITE" id="PS50893">
    <property type="entry name" value="ABC_TRANSPORTER_2"/>
    <property type="match status" value="1"/>
</dbReference>
<evidence type="ECO:0000256" key="1">
    <source>
        <dbReference type="ARBA" id="ARBA00022448"/>
    </source>
</evidence>
<evidence type="ECO:0000256" key="3">
    <source>
        <dbReference type="ARBA" id="ARBA00022840"/>
    </source>
</evidence>
<dbReference type="InterPro" id="IPR027417">
    <property type="entry name" value="P-loop_NTPase"/>
</dbReference>
<evidence type="ECO:0000313" key="6">
    <source>
        <dbReference type="Proteomes" id="UP001597229"/>
    </source>
</evidence>
<comment type="caution">
    <text evidence="5">The sequence shown here is derived from an EMBL/GenBank/DDBJ whole genome shotgun (WGS) entry which is preliminary data.</text>
</comment>
<evidence type="ECO:0000256" key="2">
    <source>
        <dbReference type="ARBA" id="ARBA00022741"/>
    </source>
</evidence>
<dbReference type="InterPro" id="IPR017871">
    <property type="entry name" value="ABC_transporter-like_CS"/>
</dbReference>
<evidence type="ECO:0000259" key="4">
    <source>
        <dbReference type="PROSITE" id="PS50893"/>
    </source>
</evidence>
<dbReference type="GO" id="GO:0005524">
    <property type="term" value="F:ATP binding"/>
    <property type="evidence" value="ECO:0007669"/>
    <property type="project" value="UniProtKB-KW"/>
</dbReference>
<dbReference type="Pfam" id="PF00005">
    <property type="entry name" value="ABC_tran"/>
    <property type="match status" value="1"/>
</dbReference>
<dbReference type="PROSITE" id="PS00211">
    <property type="entry name" value="ABC_TRANSPORTER_1"/>
    <property type="match status" value="1"/>
</dbReference>
<dbReference type="InterPro" id="IPR003439">
    <property type="entry name" value="ABC_transporter-like_ATP-bd"/>
</dbReference>
<dbReference type="Proteomes" id="UP001597229">
    <property type="component" value="Unassembled WGS sequence"/>
</dbReference>
<dbReference type="CDD" id="cd03257">
    <property type="entry name" value="ABC_NikE_OppD_transporters"/>
    <property type="match status" value="1"/>
</dbReference>
<organism evidence="5 6">
    <name type="scientific">Nocardioides ginsengisoli</name>
    <dbReference type="NCBI Taxonomy" id="363868"/>
    <lineage>
        <taxon>Bacteria</taxon>
        <taxon>Bacillati</taxon>
        <taxon>Actinomycetota</taxon>
        <taxon>Actinomycetes</taxon>
        <taxon>Propionibacteriales</taxon>
        <taxon>Nocardioidaceae</taxon>
        <taxon>Nocardioides</taxon>
    </lineage>
</organism>
<accession>A0ABW3VUC1</accession>
<dbReference type="InterPro" id="IPR003593">
    <property type="entry name" value="AAA+_ATPase"/>
</dbReference>
<name>A0ABW3VUC1_9ACTN</name>